<keyword evidence="1" id="KW-0328">Glycosyltransferase</keyword>
<dbReference type="PANTHER" id="PTHR45947:SF3">
    <property type="entry name" value="SULFOQUINOVOSYL TRANSFERASE SQD2"/>
    <property type="match status" value="1"/>
</dbReference>
<sequence>MLGDTTSGDTTPGNATSGDTPPVGDRPGRRALILVENLSVPFDRRVWQECTTLRDAGWEVHVICPRGTKRDTEAETEIDGVRIHRYPLRAATGGPAGYLREYGAALWHTARLARRVGPVHVVHACNPPDLLFLPALWLKRRGARFVFDQHDLIPELYLSRFGRGKDLLYRGVCALERATYRAADIVLATNESYKDVAIRRGGRRPDDVFVVRSAPATDRFRPVPPEPELKRGKPHLLCYLGVMGPQDGVDYALRALARLRDELGRTDWHAVFVGSGDAFDAMVELSGSLGLTDQVQFTGRVPDSDLVRYLSTADVCLSPDPRNPLNDVSTMNKVLEYMAMGRPIVSFDLREARVSAGDAAVYAPANDEAAFARLVAQLMDDPEARSRMGKIGEERINGQLSWRNSQASLLAAYAAACRLGINAGRRQRR</sequence>
<keyword evidence="2 5" id="KW-0808">Transferase</keyword>
<evidence type="ECO:0000313" key="6">
    <source>
        <dbReference type="Proteomes" id="UP000469545"/>
    </source>
</evidence>
<feature type="compositionally biased region" description="Polar residues" evidence="3">
    <location>
        <begin position="1"/>
        <end position="19"/>
    </location>
</feature>
<dbReference type="Gene3D" id="3.40.50.2000">
    <property type="entry name" value="Glycogen Phosphorylase B"/>
    <property type="match status" value="2"/>
</dbReference>
<dbReference type="Pfam" id="PF13692">
    <property type="entry name" value="Glyco_trans_1_4"/>
    <property type="match status" value="1"/>
</dbReference>
<accession>A0A6N9UQC5</accession>
<evidence type="ECO:0000256" key="2">
    <source>
        <dbReference type="ARBA" id="ARBA00022679"/>
    </source>
</evidence>
<keyword evidence="6" id="KW-1185">Reference proteome</keyword>
<comment type="caution">
    <text evidence="5">The sequence shown here is derived from an EMBL/GenBank/DDBJ whole genome shotgun (WGS) entry which is preliminary data.</text>
</comment>
<dbReference type="Pfam" id="PF13579">
    <property type="entry name" value="Glyco_trans_4_4"/>
    <property type="match status" value="1"/>
</dbReference>
<dbReference type="InterPro" id="IPR028098">
    <property type="entry name" value="Glyco_trans_4-like_N"/>
</dbReference>
<proteinExistence type="predicted"/>
<dbReference type="CDD" id="cd03794">
    <property type="entry name" value="GT4_WbuB-like"/>
    <property type="match status" value="1"/>
</dbReference>
<dbReference type="InterPro" id="IPR050194">
    <property type="entry name" value="Glycosyltransferase_grp1"/>
</dbReference>
<dbReference type="RefSeq" id="WP_164141004.1">
    <property type="nucleotide sequence ID" value="NZ_BEWB01000007.1"/>
</dbReference>
<dbReference type="AlphaFoldDB" id="A0A6N9UQC5"/>
<dbReference type="PANTHER" id="PTHR45947">
    <property type="entry name" value="SULFOQUINOVOSYL TRANSFERASE SQD2"/>
    <property type="match status" value="1"/>
</dbReference>
<gene>
    <name evidence="5" type="ORF">G3I46_19635</name>
</gene>
<evidence type="ECO:0000256" key="1">
    <source>
        <dbReference type="ARBA" id="ARBA00022676"/>
    </source>
</evidence>
<evidence type="ECO:0000313" key="5">
    <source>
        <dbReference type="EMBL" id="NEB18699.1"/>
    </source>
</evidence>
<evidence type="ECO:0000259" key="4">
    <source>
        <dbReference type="Pfam" id="PF13579"/>
    </source>
</evidence>
<dbReference type="Proteomes" id="UP000469545">
    <property type="component" value="Unassembled WGS sequence"/>
</dbReference>
<protein>
    <submittedName>
        <fullName evidence="5">Glycosyltransferase family 4 protein</fullName>
    </submittedName>
</protein>
<name>A0A6N9UQC5_9ACTN</name>
<feature type="region of interest" description="Disordered" evidence="3">
    <location>
        <begin position="1"/>
        <end position="27"/>
    </location>
</feature>
<reference evidence="5 6" key="1">
    <citation type="submission" date="2020-01" db="EMBL/GenBank/DDBJ databases">
        <title>Insect and environment-associated Actinomycetes.</title>
        <authorList>
            <person name="Currrie C."/>
            <person name="Chevrette M."/>
            <person name="Carlson C."/>
            <person name="Stubbendieck R."/>
            <person name="Wendt-Pienkowski E."/>
        </authorList>
    </citation>
    <scope>NUCLEOTIDE SEQUENCE [LARGE SCALE GENOMIC DNA]</scope>
    <source>
        <strain evidence="5 6">SID14172</strain>
    </source>
</reference>
<dbReference type="SUPFAM" id="SSF53756">
    <property type="entry name" value="UDP-Glycosyltransferase/glycogen phosphorylase"/>
    <property type="match status" value="1"/>
</dbReference>
<dbReference type="EMBL" id="JAAGMB010000445">
    <property type="protein sequence ID" value="NEB18699.1"/>
    <property type="molecule type" value="Genomic_DNA"/>
</dbReference>
<feature type="domain" description="Glycosyltransferase subfamily 4-like N-terminal" evidence="4">
    <location>
        <begin position="44"/>
        <end position="211"/>
    </location>
</feature>
<evidence type="ECO:0000256" key="3">
    <source>
        <dbReference type="SAM" id="MobiDB-lite"/>
    </source>
</evidence>
<dbReference type="GO" id="GO:0016757">
    <property type="term" value="F:glycosyltransferase activity"/>
    <property type="evidence" value="ECO:0007669"/>
    <property type="project" value="UniProtKB-KW"/>
</dbReference>
<dbReference type="GO" id="GO:1901137">
    <property type="term" value="P:carbohydrate derivative biosynthetic process"/>
    <property type="evidence" value="ECO:0007669"/>
    <property type="project" value="UniProtKB-ARBA"/>
</dbReference>
<organism evidence="5 6">
    <name type="scientific">Streptomyces coelicoflavus</name>
    <dbReference type="NCBI Taxonomy" id="285562"/>
    <lineage>
        <taxon>Bacteria</taxon>
        <taxon>Bacillati</taxon>
        <taxon>Actinomycetota</taxon>
        <taxon>Actinomycetes</taxon>
        <taxon>Kitasatosporales</taxon>
        <taxon>Streptomycetaceae</taxon>
        <taxon>Streptomyces</taxon>
    </lineage>
</organism>